<dbReference type="EC" id="2.7.13.3" evidence="2"/>
<dbReference type="InterPro" id="IPR003661">
    <property type="entry name" value="HisK_dim/P_dom"/>
</dbReference>
<dbReference type="Proteomes" id="UP001500507">
    <property type="component" value="Unassembled WGS sequence"/>
</dbReference>
<name>A0ABP3XUY2_9FLAO</name>
<keyword evidence="6" id="KW-0547">Nucleotide-binding</keyword>
<dbReference type="InterPro" id="IPR004358">
    <property type="entry name" value="Sig_transdc_His_kin-like_C"/>
</dbReference>
<comment type="catalytic activity">
    <reaction evidence="1">
        <text>ATP + protein L-histidine = ADP + protein N-phospho-L-histidine.</text>
        <dbReference type="EC" id="2.7.13.3"/>
    </reaction>
</comment>
<gene>
    <name evidence="6" type="ORF">GCM10009117_23280</name>
</gene>
<dbReference type="GO" id="GO:0005524">
    <property type="term" value="F:ATP binding"/>
    <property type="evidence" value="ECO:0007669"/>
    <property type="project" value="UniProtKB-KW"/>
</dbReference>
<dbReference type="InterPro" id="IPR018490">
    <property type="entry name" value="cNMP-bd_dom_sf"/>
</dbReference>
<evidence type="ECO:0000259" key="4">
    <source>
        <dbReference type="PROSITE" id="PS50042"/>
    </source>
</evidence>
<evidence type="ECO:0000259" key="5">
    <source>
        <dbReference type="PROSITE" id="PS50109"/>
    </source>
</evidence>
<accession>A0ABP3XUY2</accession>
<dbReference type="PANTHER" id="PTHR43065:SF48">
    <property type="entry name" value="HISTIDINE KINASE"/>
    <property type="match status" value="1"/>
</dbReference>
<dbReference type="PROSITE" id="PS50109">
    <property type="entry name" value="HIS_KIN"/>
    <property type="match status" value="1"/>
</dbReference>
<organism evidence="6 7">
    <name type="scientific">Gangjinia marincola</name>
    <dbReference type="NCBI Taxonomy" id="578463"/>
    <lineage>
        <taxon>Bacteria</taxon>
        <taxon>Pseudomonadati</taxon>
        <taxon>Bacteroidota</taxon>
        <taxon>Flavobacteriia</taxon>
        <taxon>Flavobacteriales</taxon>
        <taxon>Flavobacteriaceae</taxon>
        <taxon>Gangjinia</taxon>
    </lineage>
</organism>
<evidence type="ECO:0000256" key="1">
    <source>
        <dbReference type="ARBA" id="ARBA00000085"/>
    </source>
</evidence>
<dbReference type="PANTHER" id="PTHR43065">
    <property type="entry name" value="SENSOR HISTIDINE KINASE"/>
    <property type="match status" value="1"/>
</dbReference>
<dbReference type="CDD" id="cd00082">
    <property type="entry name" value="HisKA"/>
    <property type="match status" value="1"/>
</dbReference>
<dbReference type="SMART" id="SM00100">
    <property type="entry name" value="cNMP"/>
    <property type="match status" value="1"/>
</dbReference>
<dbReference type="InterPro" id="IPR003594">
    <property type="entry name" value="HATPase_dom"/>
</dbReference>
<dbReference type="RefSeq" id="WP_343767843.1">
    <property type="nucleotide sequence ID" value="NZ_BAAAFG010000016.1"/>
</dbReference>
<keyword evidence="3" id="KW-0597">Phosphoprotein</keyword>
<proteinExistence type="predicted"/>
<dbReference type="SUPFAM" id="SSF55874">
    <property type="entry name" value="ATPase domain of HSP90 chaperone/DNA topoisomerase II/histidine kinase"/>
    <property type="match status" value="1"/>
</dbReference>
<feature type="domain" description="Histidine kinase" evidence="5">
    <location>
        <begin position="284"/>
        <end position="461"/>
    </location>
</feature>
<dbReference type="InterPro" id="IPR005467">
    <property type="entry name" value="His_kinase_dom"/>
</dbReference>
<dbReference type="PROSITE" id="PS50042">
    <property type="entry name" value="CNMP_BINDING_3"/>
    <property type="match status" value="1"/>
</dbReference>
<reference evidence="7" key="1">
    <citation type="journal article" date="2019" name="Int. J. Syst. Evol. Microbiol.">
        <title>The Global Catalogue of Microorganisms (GCM) 10K type strain sequencing project: providing services to taxonomists for standard genome sequencing and annotation.</title>
        <authorList>
            <consortium name="The Broad Institute Genomics Platform"/>
            <consortium name="The Broad Institute Genome Sequencing Center for Infectious Disease"/>
            <person name="Wu L."/>
            <person name="Ma J."/>
        </authorList>
    </citation>
    <scope>NUCLEOTIDE SEQUENCE [LARGE SCALE GENOMIC DNA]</scope>
    <source>
        <strain evidence="7">JCM 16082</strain>
    </source>
</reference>
<dbReference type="Gene3D" id="3.30.565.10">
    <property type="entry name" value="Histidine kinase-like ATPase, C-terminal domain"/>
    <property type="match status" value="1"/>
</dbReference>
<evidence type="ECO:0000313" key="6">
    <source>
        <dbReference type="EMBL" id="GAA0873181.1"/>
    </source>
</evidence>
<dbReference type="InterPro" id="IPR000595">
    <property type="entry name" value="cNMP-bd_dom"/>
</dbReference>
<keyword evidence="6" id="KW-0067">ATP-binding</keyword>
<protein>
    <recommendedName>
        <fullName evidence="2">histidine kinase</fullName>
        <ecNumber evidence="2">2.7.13.3</ecNumber>
    </recommendedName>
</protein>
<dbReference type="PRINTS" id="PR00344">
    <property type="entry name" value="BCTRLSENSOR"/>
</dbReference>
<dbReference type="SUPFAM" id="SSF51206">
    <property type="entry name" value="cAMP-binding domain-like"/>
    <property type="match status" value="1"/>
</dbReference>
<evidence type="ECO:0000256" key="2">
    <source>
        <dbReference type="ARBA" id="ARBA00012438"/>
    </source>
</evidence>
<dbReference type="InterPro" id="IPR036890">
    <property type="entry name" value="HATPase_C_sf"/>
</dbReference>
<dbReference type="EMBL" id="BAAAFG010000016">
    <property type="protein sequence ID" value="GAA0873181.1"/>
    <property type="molecule type" value="Genomic_DNA"/>
</dbReference>
<dbReference type="SUPFAM" id="SSF47384">
    <property type="entry name" value="Homodimeric domain of signal transducing histidine kinase"/>
    <property type="match status" value="1"/>
</dbReference>
<feature type="domain" description="Cyclic nucleotide-binding" evidence="4">
    <location>
        <begin position="13"/>
        <end position="132"/>
    </location>
</feature>
<dbReference type="InterPro" id="IPR014710">
    <property type="entry name" value="RmlC-like_jellyroll"/>
</dbReference>
<dbReference type="Gene3D" id="2.60.120.10">
    <property type="entry name" value="Jelly Rolls"/>
    <property type="match status" value="1"/>
</dbReference>
<dbReference type="CDD" id="cd00038">
    <property type="entry name" value="CAP_ED"/>
    <property type="match status" value="1"/>
</dbReference>
<dbReference type="Pfam" id="PF02518">
    <property type="entry name" value="HATPase_c"/>
    <property type="match status" value="1"/>
</dbReference>
<dbReference type="Pfam" id="PF00027">
    <property type="entry name" value="cNMP_binding"/>
    <property type="match status" value="1"/>
</dbReference>
<keyword evidence="7" id="KW-1185">Reference proteome</keyword>
<dbReference type="SMART" id="SM00387">
    <property type="entry name" value="HATPase_c"/>
    <property type="match status" value="1"/>
</dbReference>
<dbReference type="InterPro" id="IPR036097">
    <property type="entry name" value="HisK_dim/P_sf"/>
</dbReference>
<evidence type="ECO:0000313" key="7">
    <source>
        <dbReference type="Proteomes" id="UP001500507"/>
    </source>
</evidence>
<evidence type="ECO:0000256" key="3">
    <source>
        <dbReference type="ARBA" id="ARBA00022553"/>
    </source>
</evidence>
<sequence length="461" mass="51973">MNCTVVDLKEVPALSHVPEDQLDWLLSKSTTKELNQCDHLFKKGDPIDKLFIVIRGKLEIKIEQQGKYKTVGVINQYDLSGLLPFSRASTALGFGEAIEDSTLLVVEGVHFREMVANHFELTEALVHVMNSRIRDFTKRNVQEEKMMALGKLSAGLAHELNNPASAMVRSAKSLKSHLGAVPEKFKELMAMEVTNDQVDRINDLLFDKISNRPENNMKLMERAQKEEELEEWLEDHNVENAFELTETLLDFCFDITTIEKILDQVGPHNFPPTITWIEQMLTTEKMVDEIDESASRISTLVGSVKTYTHMDRGQEKTPEDLHKGIKSTLIMLQHKLKKKGIEVEKNFAENIPPVPMKPSEINQVWTNLIDNAIDAMDQDGKLTITTSVENKKAVIKVQDNGSGISDDIIDKIFDPFFTTKAIGEGTGMGLELVQRIIHQHQGDIKATSNNNGTIFKVQLPI</sequence>
<dbReference type="Gene3D" id="1.10.287.130">
    <property type="match status" value="1"/>
</dbReference>
<comment type="caution">
    <text evidence="6">The sequence shown here is derived from an EMBL/GenBank/DDBJ whole genome shotgun (WGS) entry which is preliminary data.</text>
</comment>